<evidence type="ECO:0000256" key="1">
    <source>
        <dbReference type="ARBA" id="ARBA00004141"/>
    </source>
</evidence>
<accession>A1KAE7</accession>
<dbReference type="HOGENOM" id="CLU_023672_0_0_4"/>
<gene>
    <name evidence="7" type="ordered locus">azo3186</name>
</gene>
<comment type="subcellular location">
    <subcellularLocation>
        <location evidence="1">Membrane</location>
        <topology evidence="1">Multi-pass membrane protein</topology>
    </subcellularLocation>
</comment>
<evidence type="ECO:0000313" key="8">
    <source>
        <dbReference type="Proteomes" id="UP000002588"/>
    </source>
</evidence>
<feature type="transmembrane region" description="Helical" evidence="6">
    <location>
        <begin position="486"/>
        <end position="507"/>
    </location>
</feature>
<name>A1KAE7_AZOSB</name>
<keyword evidence="4 6" id="KW-0472">Membrane</keyword>
<feature type="transmembrane region" description="Helical" evidence="6">
    <location>
        <begin position="601"/>
        <end position="628"/>
    </location>
</feature>
<dbReference type="EMBL" id="AM406670">
    <property type="protein sequence ID" value="CAL95803.1"/>
    <property type="molecule type" value="Genomic_DNA"/>
</dbReference>
<dbReference type="Proteomes" id="UP000002588">
    <property type="component" value="Chromosome"/>
</dbReference>
<keyword evidence="8" id="KW-1185">Reference proteome</keyword>
<feature type="region of interest" description="Disordered" evidence="5">
    <location>
        <begin position="660"/>
        <end position="688"/>
    </location>
</feature>
<feature type="transmembrane region" description="Helical" evidence="6">
    <location>
        <begin position="341"/>
        <end position="364"/>
    </location>
</feature>
<organism evidence="7 8">
    <name type="scientific">Azoarcus sp. (strain BH72)</name>
    <dbReference type="NCBI Taxonomy" id="418699"/>
    <lineage>
        <taxon>Bacteria</taxon>
        <taxon>Pseudomonadati</taxon>
        <taxon>Pseudomonadota</taxon>
        <taxon>Betaproteobacteria</taxon>
        <taxon>Rhodocyclales</taxon>
        <taxon>Zoogloeaceae</taxon>
        <taxon>Azoarcus</taxon>
    </lineage>
</organism>
<dbReference type="Pfam" id="PF10136">
    <property type="entry name" value="SpecificRecomb"/>
    <property type="match status" value="1"/>
</dbReference>
<dbReference type="InterPro" id="IPR023271">
    <property type="entry name" value="Aquaporin-like"/>
</dbReference>
<evidence type="ECO:0000256" key="6">
    <source>
        <dbReference type="SAM" id="Phobius"/>
    </source>
</evidence>
<dbReference type="InterPro" id="IPR011385">
    <property type="entry name" value="Site-sp_rcmbase"/>
</dbReference>
<keyword evidence="2 6" id="KW-0812">Transmembrane</keyword>
<protein>
    <recommendedName>
        <fullName evidence="9">Site-specific recombinase</fullName>
    </recommendedName>
</protein>
<dbReference type="eggNOG" id="COG4389">
    <property type="taxonomic scope" value="Bacteria"/>
</dbReference>
<dbReference type="KEGG" id="azo:azo3186"/>
<sequence>MDNLLARFGLPGDDDTALWIALVDRLRPPRADQTETAVARLNDLAALLRTHPDLRAALRAALGRLFEERKQVSLYVASGLLPSTGFFSETARRLSDRLLPDVIDPAYMKDLLSAVFHRGDDEVWVRAIPDDCWQALLDTVLDDSPPPPRSPQLLPRGIGELLEAVRVLSYHISAIGLDPELVRVDPGLEEYESPFLAQNAEVLAWLAAFETWWQSGDALPPDDKHLEVMLQQCREVLQRVRKRATRIGTSLTLTFKLERLRQHLERLTDLLALLDRLGPERDVRRLTAPAVTLFKQLVHAECRKNRLSDYWSQNVELLSLRMTESASKTGERYITTTRKEYLGILGSAALGGAIIALMAALKVLLARQHFAPLNEALSFCLNYGLGFVLIHILGGTVATKQPAMTANAIAASVGEAGGKPRDLEGLASVIARTVRSQLAAILGNVGVAIPTAIALALAIQTVSGAPFVDAGKAARLLEEVDPRSGALFFAGIAGVCLFLAGLIAGYYDNLSAYNRIPQRLAQLRWAGRWLGPQRLQRVANYVENNLGALAGNFFFGFLLGGASALGVLFGLPLDIRHIAFSSAYVGYATAATDFSLPWATIAYALFGVALIGLVNLAVSFSLTLYVALRARGISFAQGRDLVRVLLKHLRTRPRDFFLPPPEAGIVHGSAAGTTGDPPPASDPPRPQH</sequence>
<dbReference type="AlphaFoldDB" id="A1KAE7"/>
<dbReference type="GO" id="GO:0016020">
    <property type="term" value="C:membrane"/>
    <property type="evidence" value="ECO:0007669"/>
    <property type="project" value="UniProtKB-SubCell"/>
</dbReference>
<dbReference type="RefSeq" id="WP_011766911.1">
    <property type="nucleotide sequence ID" value="NC_008702.1"/>
</dbReference>
<dbReference type="PIRSF" id="PIRSF015380">
    <property type="entry name" value="Site-sp_rcmb"/>
    <property type="match status" value="1"/>
</dbReference>
<proteinExistence type="predicted"/>
<feature type="compositionally biased region" description="Pro residues" evidence="5">
    <location>
        <begin position="676"/>
        <end position="688"/>
    </location>
</feature>
<feature type="transmembrane region" description="Helical" evidence="6">
    <location>
        <begin position="376"/>
        <end position="394"/>
    </location>
</feature>
<evidence type="ECO:0000313" key="7">
    <source>
        <dbReference type="EMBL" id="CAL95803.1"/>
    </source>
</evidence>
<dbReference type="STRING" id="62928.azo3186"/>
<evidence type="ECO:0008006" key="9">
    <source>
        <dbReference type="Google" id="ProtNLM"/>
    </source>
</evidence>
<feature type="transmembrane region" description="Helical" evidence="6">
    <location>
        <begin position="546"/>
        <end position="571"/>
    </location>
</feature>
<keyword evidence="3 6" id="KW-1133">Transmembrane helix</keyword>
<evidence type="ECO:0000256" key="3">
    <source>
        <dbReference type="ARBA" id="ARBA00022989"/>
    </source>
</evidence>
<evidence type="ECO:0000256" key="5">
    <source>
        <dbReference type="SAM" id="MobiDB-lite"/>
    </source>
</evidence>
<evidence type="ECO:0000256" key="4">
    <source>
        <dbReference type="ARBA" id="ARBA00023136"/>
    </source>
</evidence>
<dbReference type="Gene3D" id="1.20.1080.10">
    <property type="entry name" value="Glycerol uptake facilitator protein"/>
    <property type="match status" value="1"/>
</dbReference>
<evidence type="ECO:0000256" key="2">
    <source>
        <dbReference type="ARBA" id="ARBA00022692"/>
    </source>
</evidence>
<feature type="transmembrane region" description="Helical" evidence="6">
    <location>
        <begin position="438"/>
        <end position="459"/>
    </location>
</feature>
<reference evidence="7 8" key="1">
    <citation type="journal article" date="2006" name="Nat. Biotechnol.">
        <title>Complete genome of the mutualistic, N2-fixing grass endophyte Azoarcus sp. strain BH72.</title>
        <authorList>
            <person name="Krause A."/>
            <person name="Ramakumar A."/>
            <person name="Bartels D."/>
            <person name="Battistoni F."/>
            <person name="Bekel T."/>
            <person name="Boch J."/>
            <person name="Boehm M."/>
            <person name="Friedrich F."/>
            <person name="Hurek T."/>
            <person name="Krause L."/>
            <person name="Linke B."/>
            <person name="McHardy A.C."/>
            <person name="Sarkar A."/>
            <person name="Schneiker S."/>
            <person name="Syed A.A."/>
            <person name="Thauer R."/>
            <person name="Vorhoelter F.-J."/>
            <person name="Weidner S."/>
            <person name="Puehler A."/>
            <person name="Reinhold-Hurek B."/>
            <person name="Kaiser O."/>
            <person name="Goesmann A."/>
        </authorList>
    </citation>
    <scope>NUCLEOTIDE SEQUENCE [LARGE SCALE GENOMIC DNA]</scope>
    <source>
        <strain evidence="7 8">BH72</strain>
    </source>
</reference>